<keyword evidence="4" id="KW-0645">Protease</keyword>
<gene>
    <name evidence="4" type="primary">dacB</name>
    <name evidence="4" type="ORF">DWY20_14360</name>
</gene>
<comment type="caution">
    <text evidence="4">The sequence shown here is derived from an EMBL/GenBank/DDBJ whole genome shotgun (WGS) entry which is preliminary data.</text>
</comment>
<keyword evidence="4" id="KW-0121">Carboxypeptidase</keyword>
<evidence type="ECO:0000313" key="5">
    <source>
        <dbReference type="Proteomes" id="UP000285864"/>
    </source>
</evidence>
<dbReference type="GO" id="GO:0009002">
    <property type="term" value="F:serine-type D-Ala-D-Ala carboxypeptidase activity"/>
    <property type="evidence" value="ECO:0007669"/>
    <property type="project" value="UniProtKB-EC"/>
</dbReference>
<dbReference type="NCBIfam" id="TIGR00666">
    <property type="entry name" value="PBP4"/>
    <property type="match status" value="1"/>
</dbReference>
<feature type="chain" id="PRO_5019140871" evidence="3">
    <location>
        <begin position="20"/>
        <end position="466"/>
    </location>
</feature>
<comment type="similarity">
    <text evidence="1">Belongs to the peptidase S13 family.</text>
</comment>
<reference evidence="4 5" key="1">
    <citation type="submission" date="2018-08" db="EMBL/GenBank/DDBJ databases">
        <title>A genome reference for cultivated species of the human gut microbiota.</title>
        <authorList>
            <person name="Zou Y."/>
            <person name="Xue W."/>
            <person name="Luo G."/>
        </authorList>
    </citation>
    <scope>NUCLEOTIDE SEQUENCE [LARGE SCALE GENOMIC DNA]</scope>
    <source>
        <strain evidence="4 5">AF24-2</strain>
    </source>
</reference>
<dbReference type="EMBL" id="QRUU01000120">
    <property type="protein sequence ID" value="RGR89001.1"/>
    <property type="molecule type" value="Genomic_DNA"/>
</dbReference>
<dbReference type="GO" id="GO:0000270">
    <property type="term" value="P:peptidoglycan metabolic process"/>
    <property type="evidence" value="ECO:0007669"/>
    <property type="project" value="TreeGrafter"/>
</dbReference>
<dbReference type="RefSeq" id="WP_118485343.1">
    <property type="nucleotide sequence ID" value="NZ_CAUBEO010000008.1"/>
</dbReference>
<evidence type="ECO:0000256" key="3">
    <source>
        <dbReference type="SAM" id="SignalP"/>
    </source>
</evidence>
<dbReference type="InterPro" id="IPR012338">
    <property type="entry name" value="Beta-lactam/transpept-like"/>
</dbReference>
<evidence type="ECO:0000313" key="4">
    <source>
        <dbReference type="EMBL" id="RGR89001.1"/>
    </source>
</evidence>
<protein>
    <submittedName>
        <fullName evidence="4">D-alanyl-D-alanine carboxypeptidase/D-alanyl-D-alanine-endopeptidase</fullName>
        <ecNumber evidence="4">3.4.16.4</ecNumber>
    </submittedName>
</protein>
<keyword evidence="5" id="KW-1185">Reference proteome</keyword>
<organism evidence="4 5">
    <name type="scientific">Phocaeicola coprocola</name>
    <dbReference type="NCBI Taxonomy" id="310298"/>
    <lineage>
        <taxon>Bacteria</taxon>
        <taxon>Pseudomonadati</taxon>
        <taxon>Bacteroidota</taxon>
        <taxon>Bacteroidia</taxon>
        <taxon>Bacteroidales</taxon>
        <taxon>Bacteroidaceae</taxon>
        <taxon>Phocaeicola</taxon>
    </lineage>
</organism>
<dbReference type="PANTHER" id="PTHR30023:SF0">
    <property type="entry name" value="PENICILLIN-SENSITIVE CARBOXYPEPTIDASE A"/>
    <property type="match status" value="1"/>
</dbReference>
<dbReference type="PANTHER" id="PTHR30023">
    <property type="entry name" value="D-ALANYL-D-ALANINE CARBOXYPEPTIDASE"/>
    <property type="match status" value="1"/>
</dbReference>
<proteinExistence type="inferred from homology"/>
<keyword evidence="2 4" id="KW-0378">Hydrolase</keyword>
<accession>A0A412G7B3</accession>
<dbReference type="AlphaFoldDB" id="A0A412G7B3"/>
<evidence type="ECO:0000256" key="2">
    <source>
        <dbReference type="ARBA" id="ARBA00022801"/>
    </source>
</evidence>
<feature type="signal peptide" evidence="3">
    <location>
        <begin position="1"/>
        <end position="19"/>
    </location>
</feature>
<name>A0A412G7B3_9BACT</name>
<dbReference type="GO" id="GO:0006508">
    <property type="term" value="P:proteolysis"/>
    <property type="evidence" value="ECO:0007669"/>
    <property type="project" value="InterPro"/>
</dbReference>
<dbReference type="SUPFAM" id="SSF56601">
    <property type="entry name" value="beta-lactamase/transpeptidase-like"/>
    <property type="match status" value="1"/>
</dbReference>
<dbReference type="EC" id="3.4.16.4" evidence="4"/>
<dbReference type="InterPro" id="IPR000667">
    <property type="entry name" value="Peptidase_S13"/>
</dbReference>
<keyword evidence="3" id="KW-0732">Signal</keyword>
<dbReference type="Pfam" id="PF02113">
    <property type="entry name" value="Peptidase_S13"/>
    <property type="match status" value="1"/>
</dbReference>
<dbReference type="GeneID" id="79859261"/>
<evidence type="ECO:0000256" key="1">
    <source>
        <dbReference type="ARBA" id="ARBA00006096"/>
    </source>
</evidence>
<dbReference type="Gene3D" id="3.40.710.10">
    <property type="entry name" value="DD-peptidase/beta-lactamase superfamily"/>
    <property type="match status" value="1"/>
</dbReference>
<dbReference type="PRINTS" id="PR00922">
    <property type="entry name" value="DADACBPTASE3"/>
</dbReference>
<dbReference type="Proteomes" id="UP000285864">
    <property type="component" value="Unassembled WGS sequence"/>
</dbReference>
<dbReference type="Gene3D" id="3.50.80.20">
    <property type="entry name" value="D-Ala-D-Ala carboxypeptidase C, peptidase S13"/>
    <property type="match status" value="1"/>
</dbReference>
<sequence>MKRTGLVLISLIICCCTLAAQSIAGKLDALVSSEKVLTTSEVGISVFNLTQGKQMYAYQDKKLYRPASIEKVITSVTALAELREYYLFNTRIAYTGTIVQDSILQGDLYLVGGFDPEFMDEDMNKLVEAVHNSGIRCIQGSLIADVSLTDSIYWGAGWSWDDTPEAFQPYLSPLMLSRGCVNVTVIPTSKGRKPKIEVIPESDYYTVCNLAQSYAPQCGKLKVTRNWLDNGNTICVDGNANYRCTKTLNMYSSKDFFLHTFAYRLKETGISIQSVRYGICPDEATGMYTFSRPLEPVLKRALKKSDNLSAEAMFYHLAISRSGKKNVGFKDAQEVIHSFMKHEIGRNPDNYSIVDGSGVSLYNYISPDLMMEYLKYAYAHPEIFHTFYEALPVAGVDGTLHYRMKQGKAYRNVRAKTGTVTGISSLAGYVKAGNGDMLAFVIINQNVLRGKEARAFQDKICEILAH</sequence>